<protein>
    <submittedName>
        <fullName evidence="1">Uncharacterized protein</fullName>
    </submittedName>
</protein>
<dbReference type="EMBL" id="JABFAB010242595">
    <property type="protein sequence ID" value="MBA0671878.1"/>
    <property type="molecule type" value="Genomic_DNA"/>
</dbReference>
<proteinExistence type="predicted"/>
<keyword evidence="2" id="KW-1185">Reference proteome</keyword>
<dbReference type="AlphaFoldDB" id="A0A7J8WA43"/>
<dbReference type="Proteomes" id="UP000593573">
    <property type="component" value="Unassembled WGS sequence"/>
</dbReference>
<accession>A0A7J8WA43</accession>
<dbReference type="OrthoDB" id="1082350at2759"/>
<evidence type="ECO:0000313" key="1">
    <source>
        <dbReference type="EMBL" id="MBA0671878.1"/>
    </source>
</evidence>
<name>A0A7J8WA43_9ROSI</name>
<sequence>MLLLRHTVRNESTCFHMEQKFVVGGKFPLISLT</sequence>
<reference evidence="1 2" key="1">
    <citation type="journal article" date="2019" name="Genome Biol. Evol.">
        <title>Insights into the evolution of the New World diploid cottons (Gossypium, subgenus Houzingenia) based on genome sequencing.</title>
        <authorList>
            <person name="Grover C.E."/>
            <person name="Arick M.A. 2nd"/>
            <person name="Thrash A."/>
            <person name="Conover J.L."/>
            <person name="Sanders W.S."/>
            <person name="Peterson D.G."/>
            <person name="Frelichowski J.E."/>
            <person name="Scheffler J.A."/>
            <person name="Scheffler B.E."/>
            <person name="Wendel J.F."/>
        </authorList>
    </citation>
    <scope>NUCLEOTIDE SEQUENCE [LARGE SCALE GENOMIC DNA]</scope>
    <source>
        <strain evidence="1">57</strain>
        <tissue evidence="1">Leaf</tissue>
    </source>
</reference>
<comment type="caution">
    <text evidence="1">The sequence shown here is derived from an EMBL/GenBank/DDBJ whole genome shotgun (WGS) entry which is preliminary data.</text>
</comment>
<gene>
    <name evidence="1" type="ORF">Goklo_029455</name>
</gene>
<evidence type="ECO:0000313" key="2">
    <source>
        <dbReference type="Proteomes" id="UP000593573"/>
    </source>
</evidence>
<organism evidence="1 2">
    <name type="scientific">Gossypium klotzschianum</name>
    <dbReference type="NCBI Taxonomy" id="34286"/>
    <lineage>
        <taxon>Eukaryota</taxon>
        <taxon>Viridiplantae</taxon>
        <taxon>Streptophyta</taxon>
        <taxon>Embryophyta</taxon>
        <taxon>Tracheophyta</taxon>
        <taxon>Spermatophyta</taxon>
        <taxon>Magnoliopsida</taxon>
        <taxon>eudicotyledons</taxon>
        <taxon>Gunneridae</taxon>
        <taxon>Pentapetalae</taxon>
        <taxon>rosids</taxon>
        <taxon>malvids</taxon>
        <taxon>Malvales</taxon>
        <taxon>Malvaceae</taxon>
        <taxon>Malvoideae</taxon>
        <taxon>Gossypium</taxon>
    </lineage>
</organism>